<evidence type="ECO:0000313" key="2">
    <source>
        <dbReference type="EMBL" id="OBS68035.1"/>
    </source>
</evidence>
<dbReference type="GO" id="GO:0006412">
    <property type="term" value="P:translation"/>
    <property type="evidence" value="ECO:0007669"/>
    <property type="project" value="InterPro"/>
</dbReference>
<sequence>TRAPLLTTGLQESAKGTKSPKHHFISNCTESGFLQRDKGKQTANASLMCNDLNSSDAARPIHQYGTPLHQNHRGGSLGAAIHKISIISNKKLHHKMTGHVMHAMKQINRGPVK</sequence>
<organism evidence="2 3">
    <name type="scientific">Neotoma lepida</name>
    <name type="common">Desert woodrat</name>
    <dbReference type="NCBI Taxonomy" id="56216"/>
    <lineage>
        <taxon>Eukaryota</taxon>
        <taxon>Metazoa</taxon>
        <taxon>Chordata</taxon>
        <taxon>Craniata</taxon>
        <taxon>Vertebrata</taxon>
        <taxon>Euteleostomi</taxon>
        <taxon>Mammalia</taxon>
        <taxon>Eutheria</taxon>
        <taxon>Euarchontoglires</taxon>
        <taxon>Glires</taxon>
        <taxon>Rodentia</taxon>
        <taxon>Myomorpha</taxon>
        <taxon>Muroidea</taxon>
        <taxon>Cricetidae</taxon>
        <taxon>Neotominae</taxon>
        <taxon>Neotoma</taxon>
    </lineage>
</organism>
<name>A0A1A6GQS3_NEOLE</name>
<gene>
    <name evidence="2" type="ORF">A6R68_03424</name>
</gene>
<reference evidence="2 3" key="1">
    <citation type="submission" date="2016-06" db="EMBL/GenBank/DDBJ databases">
        <title>The Draft Genome Sequence and Annotation of the Desert Woodrat Neotoma lepida.</title>
        <authorList>
            <person name="Campbell M."/>
            <person name="Oakeson K.F."/>
            <person name="Yandell M."/>
            <person name="Halpert J.R."/>
            <person name="Dearing D."/>
        </authorList>
    </citation>
    <scope>NUCLEOTIDE SEQUENCE [LARGE SCALE GENOMIC DNA]</scope>
    <source>
        <strain evidence="2">417</strain>
        <tissue evidence="2">Liver</tissue>
    </source>
</reference>
<dbReference type="Pfam" id="PF00833">
    <property type="entry name" value="Ribosomal_S17e"/>
    <property type="match status" value="1"/>
</dbReference>
<feature type="non-terminal residue" evidence="2">
    <location>
        <position position="1"/>
    </location>
</feature>
<comment type="caution">
    <text evidence="2">The sequence shown here is derived from an EMBL/GenBank/DDBJ whole genome shotgun (WGS) entry which is preliminary data.</text>
</comment>
<evidence type="ECO:0000313" key="3">
    <source>
        <dbReference type="Proteomes" id="UP000092124"/>
    </source>
</evidence>
<dbReference type="GO" id="GO:0005840">
    <property type="term" value="C:ribosome"/>
    <property type="evidence" value="ECO:0007669"/>
    <property type="project" value="InterPro"/>
</dbReference>
<dbReference type="AlphaFoldDB" id="A0A1A6GQS3"/>
<dbReference type="EMBL" id="LZPO01076233">
    <property type="protein sequence ID" value="OBS68035.1"/>
    <property type="molecule type" value="Genomic_DNA"/>
</dbReference>
<proteinExistence type="predicted"/>
<feature type="region of interest" description="Disordered" evidence="1">
    <location>
        <begin position="1"/>
        <end position="23"/>
    </location>
</feature>
<dbReference type="Proteomes" id="UP000092124">
    <property type="component" value="Unassembled WGS sequence"/>
</dbReference>
<keyword evidence="3" id="KW-1185">Reference proteome</keyword>
<dbReference type="GO" id="GO:0003735">
    <property type="term" value="F:structural constituent of ribosome"/>
    <property type="evidence" value="ECO:0007669"/>
    <property type="project" value="InterPro"/>
</dbReference>
<protein>
    <submittedName>
        <fullName evidence="2">Uncharacterized protein</fullName>
    </submittedName>
</protein>
<accession>A0A1A6GQS3</accession>
<dbReference type="InterPro" id="IPR001210">
    <property type="entry name" value="Ribosomal_eS17"/>
</dbReference>
<feature type="non-terminal residue" evidence="2">
    <location>
        <position position="113"/>
    </location>
</feature>
<evidence type="ECO:0000256" key="1">
    <source>
        <dbReference type="SAM" id="MobiDB-lite"/>
    </source>
</evidence>